<dbReference type="InterPro" id="IPR023696">
    <property type="entry name" value="Ureohydrolase_dom_sf"/>
</dbReference>
<comment type="function">
    <text evidence="12">Responsible for the deacetylation of lysine residues on the N-terminal part of the core histones (H2A, H2B, H3 and H4). Histone deacetylation gives a tag for epigenetic repression and plays an important role in transcriptional regulation, cell cycle progression and developmental events.</text>
</comment>
<dbReference type="EMBL" id="KB531133">
    <property type="protein sequence ID" value="EMP34826.1"/>
    <property type="molecule type" value="Genomic_DNA"/>
</dbReference>
<evidence type="ECO:0000256" key="3">
    <source>
        <dbReference type="ARBA" id="ARBA00012111"/>
    </source>
</evidence>
<feature type="binding site" evidence="14">
    <location>
        <position position="467"/>
    </location>
    <ligand>
        <name>Zn(2+)</name>
        <dbReference type="ChEBI" id="CHEBI:29105"/>
    </ligand>
</feature>
<evidence type="ECO:0000256" key="5">
    <source>
        <dbReference type="ARBA" id="ARBA00022723"/>
    </source>
</evidence>
<evidence type="ECO:0000256" key="7">
    <source>
        <dbReference type="ARBA" id="ARBA00022833"/>
    </source>
</evidence>
<comment type="subcellular location">
    <subcellularLocation>
        <location evidence="1 12">Nucleus</location>
    </subcellularLocation>
</comment>
<keyword evidence="5 14" id="KW-0479">Metal-binding</keyword>
<name>M7BA79_CHEMY</name>
<dbReference type="GO" id="GO:0000122">
    <property type="term" value="P:negative regulation of transcription by RNA polymerase II"/>
    <property type="evidence" value="ECO:0007669"/>
    <property type="project" value="InterPro"/>
</dbReference>
<sequence>MPRSPDFKLCDHSSEPNLKLRSRLKQKVAERRSSPLLRRKDGPVVTALKKRPLDVTDSACNSAPGSGPSSPNNSSNNISAENGITGSVTSIQAETSLAHRLVNREGSVTQLPLYTSPSLPNITLGLPATGPASGGSGQQDAERLAIPTLQQRLSLFPGTHLTPYLSTTTLERDGGTSHNSLLQHMVLLEQPTAQTPLVTELLNSHFLPSFLPFFSAVFSSILSSDWYLSGLGPLPLHAQSLVGADRVSPSIHKLRQHRPLGRTQSAPLPQNAQALQQLVIQQQHQQFLEKHKQQFQQQQLHINKMIPKPNEPARQHESHPEETEEELREHQALLEEPYSDRVSSQKEMQGLANMVQVKQEPIESDEEETEPPPELEPGQRQAEQELLFRQQALLLEQQRIHQLRNYQASMEAAGIPVSFGGHRPLSRAQSSPASATFPMSVQEPPTKPRFTTGLVYDTLMLKHQCTCGNTNSHPEHAGRIQSIWSRLQETGLRGKCECIRGRKATLEELQTVHSEAHTLLYGTNPLNRQKLDSKKLLGGTSTPLQPKESSTIEFAVSESSHPSEIAGCSQTSVSTLNLFERPSLRPLQPSQGNGDNSSTNSSEDDAFEKELDKQERHQRVSAIHNCNEALFKRNFQEDRMVDSDTIWNEVHSSGAARLAVGCLIELVFKVATGELKNGFAVVRPPGHHAEESTPMGFCYFNSVAIAAKLLQQRLNVSKILIVDWDVHHGNGTQQAFYSDPNVLYISLHRYDDGNFFPGSGAPDEVGTGPGVGFNVNMAFTGGLEPPMGDTEYLTAFRTVVMPIANEFAPDVVLVSSGFDAVEGHPTPLGGYNLSAKCFGYLTKQLMGLAGGRIVLALEGGHDLTAICDASEACVSALLGNELDPLSENVLQQRANANAVHSMEKVIEIHSKYWHSLQRYSSTVGYSLIEAQKCETEEAETVTAMASLSVGVKPADKRPDDEPMEEEPPL</sequence>
<evidence type="ECO:0000256" key="10">
    <source>
        <dbReference type="ARBA" id="ARBA00023163"/>
    </source>
</evidence>
<evidence type="ECO:0000256" key="6">
    <source>
        <dbReference type="ARBA" id="ARBA00022801"/>
    </source>
</evidence>
<organism evidence="18 19">
    <name type="scientific">Chelonia mydas</name>
    <name type="common">Green sea-turtle</name>
    <name type="synonym">Chelonia agassizi</name>
    <dbReference type="NCBI Taxonomy" id="8469"/>
    <lineage>
        <taxon>Eukaryota</taxon>
        <taxon>Metazoa</taxon>
        <taxon>Chordata</taxon>
        <taxon>Craniata</taxon>
        <taxon>Vertebrata</taxon>
        <taxon>Euteleostomi</taxon>
        <taxon>Archelosauria</taxon>
        <taxon>Testudinata</taxon>
        <taxon>Testudines</taxon>
        <taxon>Cryptodira</taxon>
        <taxon>Durocryptodira</taxon>
        <taxon>Americhelydia</taxon>
        <taxon>Chelonioidea</taxon>
        <taxon>Cheloniidae</taxon>
        <taxon>Chelonia</taxon>
    </lineage>
</organism>
<evidence type="ECO:0000313" key="18">
    <source>
        <dbReference type="EMBL" id="EMP34826.1"/>
    </source>
</evidence>
<keyword evidence="8 12" id="KW-0156">Chromatin regulator</keyword>
<feature type="region of interest" description="Disordered" evidence="16">
    <location>
        <begin position="1"/>
        <end position="81"/>
    </location>
</feature>
<evidence type="ECO:0000256" key="13">
    <source>
        <dbReference type="PIRSR" id="PIRSR037911-1"/>
    </source>
</evidence>
<feature type="region of interest" description="Disordered" evidence="16">
    <location>
        <begin position="424"/>
        <end position="448"/>
    </location>
</feature>
<feature type="domain" description="Histone deacetylase" evidence="17">
    <location>
        <begin position="473"/>
        <end position="877"/>
    </location>
</feature>
<dbReference type="eggNOG" id="KOG1343">
    <property type="taxonomic scope" value="Eukaryota"/>
</dbReference>
<evidence type="ECO:0000256" key="4">
    <source>
        <dbReference type="ARBA" id="ARBA00022491"/>
    </source>
</evidence>
<dbReference type="GO" id="GO:0141221">
    <property type="term" value="F:histone deacetylase activity, hydrolytic mechanism"/>
    <property type="evidence" value="ECO:0007669"/>
    <property type="project" value="UniProtKB-EC"/>
</dbReference>
<evidence type="ECO:0000256" key="12">
    <source>
        <dbReference type="PIRNR" id="PIRNR037911"/>
    </source>
</evidence>
<accession>M7BA79</accession>
<dbReference type="PRINTS" id="PR01270">
    <property type="entry name" value="HDASUPER"/>
</dbReference>
<dbReference type="PANTHER" id="PTHR45364">
    <property type="entry name" value="HISTONE DEACETYLASE 9-RELATED"/>
    <property type="match status" value="1"/>
</dbReference>
<feature type="binding site" evidence="14">
    <location>
        <position position="465"/>
    </location>
    <ligand>
        <name>Zn(2+)</name>
        <dbReference type="ChEBI" id="CHEBI:29105"/>
    </ligand>
</feature>
<feature type="binding site" evidence="14">
    <location>
        <position position="473"/>
    </location>
    <ligand>
        <name>Zn(2+)</name>
        <dbReference type="ChEBI" id="CHEBI:29105"/>
    </ligand>
</feature>
<evidence type="ECO:0000259" key="17">
    <source>
        <dbReference type="Pfam" id="PF00850"/>
    </source>
</evidence>
<feature type="region of interest" description="Disordered" evidence="16">
    <location>
        <begin position="359"/>
        <end position="380"/>
    </location>
</feature>
<feature type="compositionally biased region" description="Polar residues" evidence="16">
    <location>
        <begin position="427"/>
        <end position="439"/>
    </location>
</feature>
<dbReference type="SUPFAM" id="SSF52768">
    <property type="entry name" value="Arginase/deacetylase"/>
    <property type="match status" value="1"/>
</dbReference>
<evidence type="ECO:0000256" key="9">
    <source>
        <dbReference type="ARBA" id="ARBA00023015"/>
    </source>
</evidence>
<protein>
    <recommendedName>
        <fullName evidence="3 12">Histone deacetylase</fullName>
        <ecNumber evidence="3 12">3.5.1.98</ecNumber>
    </recommendedName>
</protein>
<evidence type="ECO:0000256" key="8">
    <source>
        <dbReference type="ARBA" id="ARBA00022853"/>
    </source>
</evidence>
<keyword evidence="7 14" id="KW-0862">Zinc</keyword>
<dbReference type="InterPro" id="IPR000286">
    <property type="entry name" value="HDACs"/>
</dbReference>
<feature type="region of interest" description="Disordered" evidence="16">
    <location>
        <begin position="583"/>
        <end position="614"/>
    </location>
</feature>
<feature type="compositionally biased region" description="Low complexity" evidence="16">
    <location>
        <begin position="58"/>
        <end position="81"/>
    </location>
</feature>
<dbReference type="Pfam" id="PF00850">
    <property type="entry name" value="Hist_deacetyl"/>
    <property type="match status" value="1"/>
</dbReference>
<feature type="site" description="Contributes to catalysis" evidence="15">
    <location>
        <position position="861"/>
    </location>
</feature>
<dbReference type="AlphaFoldDB" id="M7BA79"/>
<dbReference type="PIRSF" id="PIRSF037911">
    <property type="entry name" value="HDAC_II_euk"/>
    <property type="match status" value="1"/>
</dbReference>
<dbReference type="STRING" id="8469.M7BA79"/>
<feature type="compositionally biased region" description="Basic and acidic residues" evidence="16">
    <location>
        <begin position="311"/>
        <end position="329"/>
    </location>
</feature>
<comment type="catalytic activity">
    <reaction evidence="12">
        <text>N(6)-acetyl-L-lysyl-[histone] + H2O = L-lysyl-[histone] + acetate</text>
        <dbReference type="Rhea" id="RHEA:58196"/>
        <dbReference type="Rhea" id="RHEA-COMP:9845"/>
        <dbReference type="Rhea" id="RHEA-COMP:11338"/>
        <dbReference type="ChEBI" id="CHEBI:15377"/>
        <dbReference type="ChEBI" id="CHEBI:29969"/>
        <dbReference type="ChEBI" id="CHEBI:30089"/>
        <dbReference type="ChEBI" id="CHEBI:61930"/>
        <dbReference type="EC" id="3.5.1.98"/>
    </reaction>
</comment>
<feature type="compositionally biased region" description="Basic and acidic residues" evidence="16">
    <location>
        <begin position="1"/>
        <end position="14"/>
    </location>
</feature>
<dbReference type="InterPro" id="IPR037138">
    <property type="entry name" value="His_deacetylse_dom_sf"/>
</dbReference>
<evidence type="ECO:0000256" key="15">
    <source>
        <dbReference type="PIRSR" id="PIRSR037911-3"/>
    </source>
</evidence>
<gene>
    <name evidence="18" type="ORF">UY3_08012</name>
</gene>
<keyword evidence="11" id="KW-0539">Nucleus</keyword>
<evidence type="ECO:0000256" key="16">
    <source>
        <dbReference type="SAM" id="MobiDB-lite"/>
    </source>
</evidence>
<keyword evidence="9 12" id="KW-0805">Transcription regulation</keyword>
<dbReference type="InterPro" id="IPR023801">
    <property type="entry name" value="His_deacetylse_dom"/>
</dbReference>
<feature type="region of interest" description="Disordered" evidence="16">
    <location>
        <begin position="308"/>
        <end position="329"/>
    </location>
</feature>
<keyword evidence="4 12" id="KW-0678">Repressor</keyword>
<reference evidence="19" key="1">
    <citation type="journal article" date="2013" name="Nat. Genet.">
        <title>The draft genomes of soft-shell turtle and green sea turtle yield insights into the development and evolution of the turtle-specific body plan.</title>
        <authorList>
            <person name="Wang Z."/>
            <person name="Pascual-Anaya J."/>
            <person name="Zadissa A."/>
            <person name="Li W."/>
            <person name="Niimura Y."/>
            <person name="Huang Z."/>
            <person name="Li C."/>
            <person name="White S."/>
            <person name="Xiong Z."/>
            <person name="Fang D."/>
            <person name="Wang B."/>
            <person name="Ming Y."/>
            <person name="Chen Y."/>
            <person name="Zheng Y."/>
            <person name="Kuraku S."/>
            <person name="Pignatelli M."/>
            <person name="Herrero J."/>
            <person name="Beal K."/>
            <person name="Nozawa M."/>
            <person name="Li Q."/>
            <person name="Wang J."/>
            <person name="Zhang H."/>
            <person name="Yu L."/>
            <person name="Shigenobu S."/>
            <person name="Wang J."/>
            <person name="Liu J."/>
            <person name="Flicek P."/>
            <person name="Searle S."/>
            <person name="Wang J."/>
            <person name="Kuratani S."/>
            <person name="Yin Y."/>
            <person name="Aken B."/>
            <person name="Zhang G."/>
            <person name="Irie N."/>
        </authorList>
    </citation>
    <scope>NUCLEOTIDE SEQUENCE [LARGE SCALE GENOMIC DNA]</scope>
</reference>
<dbReference type="Proteomes" id="UP000031443">
    <property type="component" value="Unassembled WGS sequence"/>
</dbReference>
<keyword evidence="10 12" id="KW-0804">Transcription</keyword>
<comment type="similarity">
    <text evidence="2 12">Belongs to the histone deacetylase family. HD type 2 subfamily.</text>
</comment>
<keyword evidence="6 12" id="KW-0378">Hydrolase</keyword>
<feature type="compositionally biased region" description="Basic and acidic residues" evidence="16">
    <location>
        <begin position="27"/>
        <end position="42"/>
    </location>
</feature>
<dbReference type="PANTHER" id="PTHR45364:SF13">
    <property type="entry name" value="HISTONE DEACETYLASE"/>
    <property type="match status" value="1"/>
</dbReference>
<proteinExistence type="inferred from homology"/>
<evidence type="ECO:0000256" key="14">
    <source>
        <dbReference type="PIRSR" id="PIRSR037911-2"/>
    </source>
</evidence>
<dbReference type="Gene3D" id="3.40.800.20">
    <property type="entry name" value="Histone deacetylase domain"/>
    <property type="match status" value="2"/>
</dbReference>
<evidence type="ECO:0000256" key="11">
    <source>
        <dbReference type="ARBA" id="ARBA00023242"/>
    </source>
</evidence>
<dbReference type="GO" id="GO:0046872">
    <property type="term" value="F:metal ion binding"/>
    <property type="evidence" value="ECO:0007669"/>
    <property type="project" value="UniProtKB-KW"/>
</dbReference>
<dbReference type="InterPro" id="IPR046949">
    <property type="entry name" value="HDAC4/5/7/9"/>
</dbReference>
<feature type="region of interest" description="Disordered" evidence="16">
    <location>
        <begin position="950"/>
        <end position="969"/>
    </location>
</feature>
<evidence type="ECO:0000256" key="2">
    <source>
        <dbReference type="ARBA" id="ARBA00007738"/>
    </source>
</evidence>
<feature type="compositionally biased region" description="Polar residues" evidence="16">
    <location>
        <begin position="588"/>
        <end position="601"/>
    </location>
</feature>
<dbReference type="EC" id="3.5.1.98" evidence="3 12"/>
<feature type="active site" evidence="13">
    <location>
        <position position="688"/>
    </location>
</feature>
<keyword evidence="19" id="KW-1185">Reference proteome</keyword>
<evidence type="ECO:0000256" key="1">
    <source>
        <dbReference type="ARBA" id="ARBA00004123"/>
    </source>
</evidence>
<evidence type="ECO:0000313" key="19">
    <source>
        <dbReference type="Proteomes" id="UP000031443"/>
    </source>
</evidence>
<feature type="compositionally biased region" description="Acidic residues" evidence="16">
    <location>
        <begin position="362"/>
        <end position="373"/>
    </location>
</feature>
<dbReference type="GO" id="GO:0005634">
    <property type="term" value="C:nucleus"/>
    <property type="evidence" value="ECO:0007669"/>
    <property type="project" value="UniProtKB-SubCell"/>
</dbReference>